<reference evidence="1 2" key="1">
    <citation type="journal article" date="2018" name="BMC Genomics">
        <title>The genome of Naegleria lovaniensis, the basis for a comparative approach to unravel pathogenicity factors of the human pathogenic amoeba N. fowleri.</title>
        <authorList>
            <person name="Liechti N."/>
            <person name="Schurch N."/>
            <person name="Bruggmann R."/>
            <person name="Wittwer M."/>
        </authorList>
    </citation>
    <scope>NUCLEOTIDE SEQUENCE [LARGE SCALE GENOMIC DNA]</scope>
    <source>
        <strain evidence="1 2">ATCC 30569</strain>
    </source>
</reference>
<sequence length="221" mass="25626">MLALLSNDIKHTRVPKPTFKTENDENEISQARVFYALAKLFVKIEQKQYSLIPIITAILRKNQKSLAAILTNPVAKEYLQSELACIEQDAAQEEFILSLESEEGWLGVRQSPPFSAVYTEVKSEEQNQKEKILKKREQKVNDILKFIERNASNDIPKLKKASQEASNAKTHVCFTELQRMNNWRDALRRKSKITLTEWRKHESEFFSGTGVWIKDEIKKIC</sequence>
<proteinExistence type="predicted"/>
<dbReference type="Proteomes" id="UP000816034">
    <property type="component" value="Unassembled WGS sequence"/>
</dbReference>
<keyword evidence="2" id="KW-1185">Reference proteome</keyword>
<dbReference type="GeneID" id="68100081"/>
<name>A0AA88KLJ6_NAELO</name>
<organism evidence="1 2">
    <name type="scientific">Naegleria lovaniensis</name>
    <name type="common">Amoeba</name>
    <dbReference type="NCBI Taxonomy" id="51637"/>
    <lineage>
        <taxon>Eukaryota</taxon>
        <taxon>Discoba</taxon>
        <taxon>Heterolobosea</taxon>
        <taxon>Tetramitia</taxon>
        <taxon>Eutetramitia</taxon>
        <taxon>Vahlkampfiidae</taxon>
        <taxon>Naegleria</taxon>
    </lineage>
</organism>
<evidence type="ECO:0000313" key="2">
    <source>
        <dbReference type="Proteomes" id="UP000816034"/>
    </source>
</evidence>
<dbReference type="RefSeq" id="XP_044546251.1">
    <property type="nucleotide sequence ID" value="XM_044697613.1"/>
</dbReference>
<dbReference type="AlphaFoldDB" id="A0AA88KLJ6"/>
<protein>
    <submittedName>
        <fullName evidence="1">Uncharacterized protein</fullName>
    </submittedName>
</protein>
<accession>A0AA88KLJ6</accession>
<dbReference type="EMBL" id="PYSW02000030">
    <property type="protein sequence ID" value="KAG2378989.1"/>
    <property type="molecule type" value="Genomic_DNA"/>
</dbReference>
<gene>
    <name evidence="1" type="ORF">C9374_007627</name>
</gene>
<evidence type="ECO:0000313" key="1">
    <source>
        <dbReference type="EMBL" id="KAG2378989.1"/>
    </source>
</evidence>
<comment type="caution">
    <text evidence="1">The sequence shown here is derived from an EMBL/GenBank/DDBJ whole genome shotgun (WGS) entry which is preliminary data.</text>
</comment>